<name>A0A918ZPD6_9ACTN</name>
<comment type="caution">
    <text evidence="2">The sequence shown here is derived from an EMBL/GenBank/DDBJ whole genome shotgun (WGS) entry which is preliminary data.</text>
</comment>
<protein>
    <submittedName>
        <fullName evidence="2">Uncharacterized protein</fullName>
    </submittedName>
</protein>
<organism evidence="2 3">
    <name type="scientific">Streptomyces capitiformicae</name>
    <dbReference type="NCBI Taxonomy" id="2014920"/>
    <lineage>
        <taxon>Bacteria</taxon>
        <taxon>Bacillati</taxon>
        <taxon>Actinomycetota</taxon>
        <taxon>Actinomycetes</taxon>
        <taxon>Kitasatosporales</taxon>
        <taxon>Streptomycetaceae</taxon>
        <taxon>Streptomyces</taxon>
    </lineage>
</organism>
<reference evidence="2" key="2">
    <citation type="submission" date="2020-09" db="EMBL/GenBank/DDBJ databases">
        <authorList>
            <person name="Sun Q."/>
            <person name="Zhou Y."/>
        </authorList>
    </citation>
    <scope>NUCLEOTIDE SEQUENCE</scope>
    <source>
        <strain evidence="2">CGMCC 4.7403</strain>
    </source>
</reference>
<evidence type="ECO:0000256" key="1">
    <source>
        <dbReference type="SAM" id="MobiDB-lite"/>
    </source>
</evidence>
<dbReference type="Proteomes" id="UP000603227">
    <property type="component" value="Unassembled WGS sequence"/>
</dbReference>
<gene>
    <name evidence="2" type="ORF">GCM10017771_87320</name>
</gene>
<evidence type="ECO:0000313" key="3">
    <source>
        <dbReference type="Proteomes" id="UP000603227"/>
    </source>
</evidence>
<dbReference type="EMBL" id="BNAT01000058">
    <property type="protein sequence ID" value="GHE63902.1"/>
    <property type="molecule type" value="Genomic_DNA"/>
</dbReference>
<sequence length="156" mass="17556">MESTAMATGDALWLSLALYGDNDIPAAYFDAACAVVETAHDDSMWRVWWSHAEQHDLVIEIAYTLRAERSRVTARQGRAWVSFRRNGSRFRRLNKGGLAHLAATDLEAVLTLVSTSLNLPTPPRVPRAAHATSPTEREEAARARLEVLRQRHRKRP</sequence>
<keyword evidence="3" id="KW-1185">Reference proteome</keyword>
<accession>A0A918ZPD6</accession>
<feature type="region of interest" description="Disordered" evidence="1">
    <location>
        <begin position="121"/>
        <end position="140"/>
    </location>
</feature>
<proteinExistence type="predicted"/>
<evidence type="ECO:0000313" key="2">
    <source>
        <dbReference type="EMBL" id="GHE63902.1"/>
    </source>
</evidence>
<dbReference type="AlphaFoldDB" id="A0A918ZPD6"/>
<reference evidence="2" key="1">
    <citation type="journal article" date="2014" name="Int. J. Syst. Evol. Microbiol.">
        <title>Complete genome sequence of Corynebacterium casei LMG S-19264T (=DSM 44701T), isolated from a smear-ripened cheese.</title>
        <authorList>
            <consortium name="US DOE Joint Genome Institute (JGI-PGF)"/>
            <person name="Walter F."/>
            <person name="Albersmeier A."/>
            <person name="Kalinowski J."/>
            <person name="Ruckert C."/>
        </authorList>
    </citation>
    <scope>NUCLEOTIDE SEQUENCE</scope>
    <source>
        <strain evidence="2">CGMCC 4.7403</strain>
    </source>
</reference>